<accession>A0ABU1XIW5</accession>
<dbReference type="Proteomes" id="UP001251217">
    <property type="component" value="Unassembled WGS sequence"/>
</dbReference>
<reference evidence="1 2" key="1">
    <citation type="submission" date="2023-07" db="EMBL/GenBank/DDBJ databases">
        <title>Sorghum-associated microbial communities from plants grown in Nebraska, USA.</title>
        <authorList>
            <person name="Schachtman D."/>
        </authorList>
    </citation>
    <scope>NUCLEOTIDE SEQUENCE [LARGE SCALE GENOMIC DNA]</scope>
    <source>
        <strain evidence="1 2">4272</strain>
    </source>
</reference>
<sequence length="848" mass="92077">MTTDSASVPRYLADPVAVIVEAVAAVEPGLDPALIATVADAVTTTRPGRRRLAQAVAESPALLTCGLPEGPPLVDRLIRALREQGAVTVVQPCCPSCGKPAQRMSSRDENGVRRCVTCANRATGVFAPRPCAVCGRVLIPRSYDRDGLPRCELCPPDPGVDHIEWICDAIAVVDPDADRDRVRELVVATVRQPARRRQVAWALDDRPELLTGAAAEGTQMVRRLVTALAAAGVAVVSPQCPMCGRTRPVISMWEGKPCCFGCYQRARAQPCARCGHVRSIVARTADGQPLCEGCARQEPFNKEVCTRCGQLAAVASRPGGHPVCDGCHEMPAAVCSVCGRYKPCRFPDSAAPRCVNCSARARTADCARCGKHYPIGGRDSAGNPLCANCARRWEPCCRCGRLLPVHGRVSDGAVCWTCIKAEPEYHRGCADCGAVVWVHHGGLCDRCAAPKVLDAAIAGPDGAVRAELEPVRRALAAGDPRALLNWLNRRSVAAMLGRLAVAEGPVTHDTLEEIAPARRTRYLRQLLIAHDVLPDRDRQLDHLERWLPGALAEVADTDERRLLRSYLTWTHLRRLRRAPSPASPLAVASIRGEVKSSVKLLAWLRAREQTLASCTQADIDVWCEQGGHMPRRARHFLAWCSRRGHTARLIMAAPAKSEHRAALGERRWQLARRLLHDDSFRTADRVSGLLILLYGQPVARIVCLTTADVTQTGDRVQLRLGRQPLTIASPLDRLLVEQVDIRRGKAALGHLDDHNQWLFPGGLPGTAMHPTALASRLRRIGVPCRAGRNTALADHAAVLPAKVLSDLLGLSVTSAIRWAKIIDASGGTYAAELNRRHPSTRTNRPPQN</sequence>
<evidence type="ECO:0008006" key="3">
    <source>
        <dbReference type="Google" id="ProtNLM"/>
    </source>
</evidence>
<evidence type="ECO:0000313" key="2">
    <source>
        <dbReference type="Proteomes" id="UP001251217"/>
    </source>
</evidence>
<evidence type="ECO:0000313" key="1">
    <source>
        <dbReference type="EMBL" id="MDR7170493.1"/>
    </source>
</evidence>
<protein>
    <recommendedName>
        <fullName evidence="3">Site-specific recombinase XerD</fullName>
    </recommendedName>
</protein>
<dbReference type="RefSeq" id="WP_310404473.1">
    <property type="nucleotide sequence ID" value="NZ_JAVDWW010000006.1"/>
</dbReference>
<organism evidence="1 2">
    <name type="scientific">Nocardia kruczakiae</name>
    <dbReference type="NCBI Taxonomy" id="261477"/>
    <lineage>
        <taxon>Bacteria</taxon>
        <taxon>Bacillati</taxon>
        <taxon>Actinomycetota</taxon>
        <taxon>Actinomycetes</taxon>
        <taxon>Mycobacteriales</taxon>
        <taxon>Nocardiaceae</taxon>
        <taxon>Nocardia</taxon>
    </lineage>
</organism>
<keyword evidence="2" id="KW-1185">Reference proteome</keyword>
<proteinExistence type="predicted"/>
<name>A0ABU1XIW5_9NOCA</name>
<gene>
    <name evidence="1" type="ORF">J2W56_004244</name>
</gene>
<comment type="caution">
    <text evidence="1">The sequence shown here is derived from an EMBL/GenBank/DDBJ whole genome shotgun (WGS) entry which is preliminary data.</text>
</comment>
<dbReference type="EMBL" id="JAVDWW010000006">
    <property type="protein sequence ID" value="MDR7170493.1"/>
    <property type="molecule type" value="Genomic_DNA"/>
</dbReference>